<accession>A0A4W5JRW8</accession>
<dbReference type="GO" id="GO:0019903">
    <property type="term" value="F:protein phosphatase binding"/>
    <property type="evidence" value="ECO:0007669"/>
    <property type="project" value="TreeGrafter"/>
</dbReference>
<dbReference type="SUPFAM" id="SSF52540">
    <property type="entry name" value="P-loop containing nucleoside triphosphate hydrolases"/>
    <property type="match status" value="1"/>
</dbReference>
<reference evidence="10" key="1">
    <citation type="submission" date="2018-06" db="EMBL/GenBank/DDBJ databases">
        <title>Genome assembly of Danube salmon.</title>
        <authorList>
            <person name="Macqueen D.J."/>
            <person name="Gundappa M.K."/>
        </authorList>
    </citation>
    <scope>NUCLEOTIDE SEQUENCE [LARGE SCALE GENOMIC DNA]</scope>
</reference>
<evidence type="ECO:0000256" key="3">
    <source>
        <dbReference type="ARBA" id="ARBA00023123"/>
    </source>
</evidence>
<feature type="repeat" description="ANK" evidence="5">
    <location>
        <begin position="59"/>
        <end position="91"/>
    </location>
</feature>
<keyword evidence="10" id="KW-1185">Reference proteome</keyword>
<reference evidence="9" key="3">
    <citation type="submission" date="2025-09" db="UniProtKB">
        <authorList>
            <consortium name="Ensembl"/>
        </authorList>
    </citation>
    <scope>IDENTIFICATION</scope>
</reference>
<dbReference type="GO" id="GO:0005654">
    <property type="term" value="C:nucleoplasm"/>
    <property type="evidence" value="ECO:0007669"/>
    <property type="project" value="TreeGrafter"/>
</dbReference>
<keyword evidence="5" id="KW-0040">ANK repeat</keyword>
<keyword evidence="2" id="KW-0067">ATP-binding</keyword>
<dbReference type="InterPro" id="IPR000048">
    <property type="entry name" value="IQ_motif_EF-hand-BS"/>
</dbReference>
<dbReference type="Gene3D" id="3.40.850.10">
    <property type="entry name" value="Kinesin motor domain"/>
    <property type="match status" value="1"/>
</dbReference>
<dbReference type="SMART" id="SM00015">
    <property type="entry name" value="IQ"/>
    <property type="match status" value="1"/>
</dbReference>
<feature type="compositionally biased region" description="Basic and acidic residues" evidence="7">
    <location>
        <begin position="1096"/>
        <end position="1109"/>
    </location>
</feature>
<protein>
    <submittedName>
        <fullName evidence="9">Myosin XVI</fullName>
    </submittedName>
</protein>
<feature type="compositionally biased region" description="Pro residues" evidence="7">
    <location>
        <begin position="1272"/>
        <end position="1283"/>
    </location>
</feature>
<comment type="similarity">
    <text evidence="6">Belongs to the TRAFAC class myosin-kinesin ATPase superfamily. Myosin family.</text>
</comment>
<evidence type="ECO:0000256" key="7">
    <source>
        <dbReference type="SAM" id="MobiDB-lite"/>
    </source>
</evidence>
<dbReference type="InterPro" id="IPR036961">
    <property type="entry name" value="Kinesin_motor_dom_sf"/>
</dbReference>
<dbReference type="GO" id="GO:0043491">
    <property type="term" value="P:phosphatidylinositol 3-kinase/protein kinase B signal transduction"/>
    <property type="evidence" value="ECO:0007669"/>
    <property type="project" value="TreeGrafter"/>
</dbReference>
<proteinExistence type="inferred from homology"/>
<dbReference type="GO" id="GO:0016459">
    <property type="term" value="C:myosin complex"/>
    <property type="evidence" value="ECO:0007669"/>
    <property type="project" value="UniProtKB-KW"/>
</dbReference>
<evidence type="ECO:0000256" key="2">
    <source>
        <dbReference type="ARBA" id="ARBA00022840"/>
    </source>
</evidence>
<feature type="repeat" description="ANK" evidence="5">
    <location>
        <begin position="26"/>
        <end position="58"/>
    </location>
</feature>
<name>A0A4W5JRW8_9TELE</name>
<dbReference type="PROSITE" id="PS50088">
    <property type="entry name" value="ANK_REPEAT"/>
    <property type="match status" value="3"/>
</dbReference>
<dbReference type="Ensembl" id="ENSHHUT00000006590.1">
    <property type="protein sequence ID" value="ENSHHUP00000006397.1"/>
    <property type="gene ID" value="ENSHHUG00000003943.1"/>
</dbReference>
<dbReference type="SUPFAM" id="SSF48403">
    <property type="entry name" value="Ankyrin repeat"/>
    <property type="match status" value="1"/>
</dbReference>
<dbReference type="Pfam" id="PF12796">
    <property type="entry name" value="Ank_2"/>
    <property type="match status" value="2"/>
</dbReference>
<dbReference type="InterPro" id="IPR036770">
    <property type="entry name" value="Ankyrin_rpt-contain_sf"/>
</dbReference>
<dbReference type="PROSITE" id="PS50297">
    <property type="entry name" value="ANK_REP_REGION"/>
    <property type="match status" value="2"/>
</dbReference>
<feature type="region of interest" description="Actin-binding" evidence="6">
    <location>
        <begin position="796"/>
        <end position="818"/>
    </location>
</feature>
<reference evidence="9" key="2">
    <citation type="submission" date="2025-08" db="UniProtKB">
        <authorList>
            <consortium name="Ensembl"/>
        </authorList>
    </citation>
    <scope>IDENTIFICATION</scope>
</reference>
<dbReference type="SMART" id="SM00248">
    <property type="entry name" value="ANK"/>
    <property type="match status" value="4"/>
</dbReference>
<dbReference type="InterPro" id="IPR039482">
    <property type="entry name" value="NYAP_N"/>
</dbReference>
<dbReference type="InterPro" id="IPR027417">
    <property type="entry name" value="P-loop_NTPase"/>
</dbReference>
<dbReference type="SMART" id="SM00242">
    <property type="entry name" value="MYSc"/>
    <property type="match status" value="1"/>
</dbReference>
<feature type="region of interest" description="Disordered" evidence="7">
    <location>
        <begin position="1259"/>
        <end position="1284"/>
    </location>
</feature>
<evidence type="ECO:0000256" key="1">
    <source>
        <dbReference type="ARBA" id="ARBA00022741"/>
    </source>
</evidence>
<feature type="region of interest" description="Disordered" evidence="7">
    <location>
        <begin position="1047"/>
        <end position="1126"/>
    </location>
</feature>
<sequence>MSLSLFYVAVLRLLKERADLNTPISSGGSLLHLCARHDNVFAAEVLIERGLNVNLQDEDLWTALHIACVCDHADMVLLLLLTGVNVLLQDVNGNIPLDYATEGTETSYILRKHLEENGIDVSSMHSMRTQRPSTMLSDVRQLVSSGVSLNQRNNDGVTLLHIACASGYREVVSVLLEDGADPQPSDNGYWTPLHLAAKYGQVLSYHCTFTYPVVSDPWRESEQNFVYNASNFFQTYIGHILLLVNPNKELPIYSSLVSQLYLSSSGRLCSSLPPHIFSSAERAYHMMLQERRPQCFILRYTQTQKEKKQKHIQMHVNCILEAFGHAKTPMNDNSSRVIKLLSLQYCDKRKTLLRARIYTYMLEKSRVAYLPRQQHNFNIFYLMAEGLSPEEKSTLYLNNVLSHRSVPQQSSTQSRDRLTAIKQALRYDLSPHSISLFSVLLSLYLFTFSFLSLLLSFFPFYLSPVSGMLQVCSDDLSSALTSDVQYFKGDVITRRHTVEMSQQYRDQLAKALYGRLFSYLVNNSNYYLQGQDDSMGDPALEIGILDIFGFEEFQRNGFEQLCVNMTNERVRQYVSEVLFQQEQAECLREAVAMETLRSPGNQPAILDFFFKKPQGLLSVMDEESQSLRPTEQTLYKRLQTHLDNSPTHGISLTTKDGNGNPPPIDQGPAFTVKHYAGQMAYDLTGSLVKNKDSLPQNLLLVLKSSESVLVQQLFQSKLTQTGSLVPGQARMALRGTKAALLLNRMSSPSTLTPAGREPRRYLDLTKLLKKKGATSFLQRLERCGPVTVAVQLRNSLSDVVSKLQACTPHFVECVRPNSRGTADCFDSFHVSTQLQYVGVLEMVRMIRYGYPVRLPFNGFLTRYRDLVDTTLADKKKLSSEEKCRFVLQQCKLQGWQMSSSKVFLRYWQADQLNDRCHQLHRKIITCQKVIRGWLARQRVRRRLSSQQTEDCSVQRFLQGTEDQGLHTYDHLVIQNASDIARESDHQRCHGNGVVEKSRRNQDGSVSGGSRTIRHFRSSSVPIPLAMENLVHSSPGPSIKTALQQVAYNNEDGGGGGGLASPRKQPPPKPKRDPNTRLSASYEAVSAGLTLGPSRETLSKPRPHSDDYTTMRKVPPPKPKRSPNTKLTGSYEEINAAGINLLQLRPADVKLALLSRAGGLGGVMRHTASVDGPQGVTLSLHHDQDEEDVYIEMVGAHDPPDSPQQGDAEAVYEEMKYFLPEEVGLPVGLPVGSTVSIATATGKLEVLGLMLGGLGLGLSPSQSGEGKRVGTSLPPPSSSNPIPYPWDSSPSHHCLFATSILR</sequence>
<evidence type="ECO:0000256" key="6">
    <source>
        <dbReference type="PROSITE-ProRule" id="PRU00782"/>
    </source>
</evidence>
<dbReference type="GeneTree" id="ENSGT00940000158920"/>
<feature type="repeat" description="ANK" evidence="5">
    <location>
        <begin position="155"/>
        <end position="187"/>
    </location>
</feature>
<dbReference type="Gene3D" id="1.20.120.720">
    <property type="entry name" value="Myosin VI head, motor domain, U50 subdomain"/>
    <property type="match status" value="1"/>
</dbReference>
<dbReference type="PANTHER" id="PTHR47335:SF1">
    <property type="entry name" value="UNCONVENTIONAL MYOSIN-XVI"/>
    <property type="match status" value="1"/>
</dbReference>
<dbReference type="STRING" id="62062.ENSHHUP00000006397"/>
<dbReference type="Pfam" id="PF00063">
    <property type="entry name" value="Myosin_head"/>
    <property type="match status" value="2"/>
</dbReference>
<dbReference type="GO" id="GO:0048812">
    <property type="term" value="P:neuron projection morphogenesis"/>
    <property type="evidence" value="ECO:0007669"/>
    <property type="project" value="TreeGrafter"/>
</dbReference>
<dbReference type="Gene3D" id="1.10.10.820">
    <property type="match status" value="1"/>
</dbReference>
<dbReference type="GO" id="GO:0003774">
    <property type="term" value="F:cytoskeletal motor activity"/>
    <property type="evidence" value="ECO:0007669"/>
    <property type="project" value="InterPro"/>
</dbReference>
<evidence type="ECO:0000313" key="9">
    <source>
        <dbReference type="Ensembl" id="ENSHHUP00000006397.1"/>
    </source>
</evidence>
<feature type="region of interest" description="Disordered" evidence="7">
    <location>
        <begin position="982"/>
        <end position="1016"/>
    </location>
</feature>
<feature type="domain" description="Myosin motor" evidence="8">
    <location>
        <begin position="201"/>
        <end position="917"/>
    </location>
</feature>
<dbReference type="Gene3D" id="1.20.5.4820">
    <property type="match status" value="1"/>
</dbReference>
<dbReference type="Gene3D" id="1.20.58.530">
    <property type="match status" value="1"/>
</dbReference>
<dbReference type="GO" id="GO:0048471">
    <property type="term" value="C:perinuclear region of cytoplasm"/>
    <property type="evidence" value="ECO:0007669"/>
    <property type="project" value="TreeGrafter"/>
</dbReference>
<dbReference type="GO" id="GO:0005524">
    <property type="term" value="F:ATP binding"/>
    <property type="evidence" value="ECO:0007669"/>
    <property type="project" value="UniProtKB-KW"/>
</dbReference>
<dbReference type="Gene3D" id="1.25.40.20">
    <property type="entry name" value="Ankyrin repeat-containing domain"/>
    <property type="match status" value="2"/>
</dbReference>
<comment type="caution">
    <text evidence="6">Lacks conserved residue(s) required for the propagation of feature annotation.</text>
</comment>
<evidence type="ECO:0000313" key="10">
    <source>
        <dbReference type="Proteomes" id="UP000314982"/>
    </source>
</evidence>
<dbReference type="PRINTS" id="PR00193">
    <property type="entry name" value="MYOSINHEAVY"/>
</dbReference>
<keyword evidence="1" id="KW-0547">Nucleotide-binding</keyword>
<evidence type="ECO:0000259" key="8">
    <source>
        <dbReference type="PROSITE" id="PS51456"/>
    </source>
</evidence>
<dbReference type="InterPro" id="IPR052838">
    <property type="entry name" value="Myosin-XVI"/>
</dbReference>
<evidence type="ECO:0000256" key="5">
    <source>
        <dbReference type="PROSITE-ProRule" id="PRU00023"/>
    </source>
</evidence>
<dbReference type="GO" id="GO:0051015">
    <property type="term" value="F:actin filament binding"/>
    <property type="evidence" value="ECO:0007669"/>
    <property type="project" value="TreeGrafter"/>
</dbReference>
<keyword evidence="3 6" id="KW-0518">Myosin</keyword>
<dbReference type="PROSITE" id="PS50096">
    <property type="entry name" value="IQ"/>
    <property type="match status" value="1"/>
</dbReference>
<keyword evidence="6" id="KW-0009">Actin-binding</keyword>
<dbReference type="Proteomes" id="UP000314982">
    <property type="component" value="Unassembled WGS sequence"/>
</dbReference>
<dbReference type="Pfam" id="PF15439">
    <property type="entry name" value="NYAP_N"/>
    <property type="match status" value="1"/>
</dbReference>
<dbReference type="GO" id="GO:2000134">
    <property type="term" value="P:negative regulation of G1/S transition of mitotic cell cycle"/>
    <property type="evidence" value="ECO:0007669"/>
    <property type="project" value="TreeGrafter"/>
</dbReference>
<organism evidence="9 10">
    <name type="scientific">Hucho hucho</name>
    <name type="common">huchen</name>
    <dbReference type="NCBI Taxonomy" id="62062"/>
    <lineage>
        <taxon>Eukaryota</taxon>
        <taxon>Metazoa</taxon>
        <taxon>Chordata</taxon>
        <taxon>Craniata</taxon>
        <taxon>Vertebrata</taxon>
        <taxon>Euteleostomi</taxon>
        <taxon>Actinopterygii</taxon>
        <taxon>Neopterygii</taxon>
        <taxon>Teleostei</taxon>
        <taxon>Protacanthopterygii</taxon>
        <taxon>Salmoniformes</taxon>
        <taxon>Salmonidae</taxon>
        <taxon>Salmoninae</taxon>
        <taxon>Hucho</taxon>
    </lineage>
</organism>
<dbReference type="InterPro" id="IPR001609">
    <property type="entry name" value="Myosin_head_motor_dom-like"/>
</dbReference>
<evidence type="ECO:0000256" key="4">
    <source>
        <dbReference type="ARBA" id="ARBA00023175"/>
    </source>
</evidence>
<dbReference type="PROSITE" id="PS51456">
    <property type="entry name" value="MYOSIN_MOTOR"/>
    <property type="match status" value="1"/>
</dbReference>
<dbReference type="InterPro" id="IPR002110">
    <property type="entry name" value="Ankyrin_rpt"/>
</dbReference>
<keyword evidence="4" id="KW-0505">Motor protein</keyword>
<dbReference type="PANTHER" id="PTHR47335">
    <property type="entry name" value="UNCONVENTIONAL MYOSIN-XVI"/>
    <property type="match status" value="1"/>
</dbReference>